<name>A0A8H7PHV5_MORIS</name>
<dbReference type="InterPro" id="IPR015797">
    <property type="entry name" value="NUDIX_hydrolase-like_dom_sf"/>
</dbReference>
<dbReference type="GO" id="GO:0010945">
    <property type="term" value="F:coenzyme A diphosphatase activity"/>
    <property type="evidence" value="ECO:0007669"/>
    <property type="project" value="InterPro"/>
</dbReference>
<gene>
    <name evidence="3" type="ORF">INT43_004279</name>
</gene>
<keyword evidence="4" id="KW-1185">Reference proteome</keyword>
<evidence type="ECO:0000313" key="4">
    <source>
        <dbReference type="Proteomes" id="UP000654370"/>
    </source>
</evidence>
<accession>A0A8H7PHV5</accession>
<dbReference type="SUPFAM" id="SSF55811">
    <property type="entry name" value="Nudix"/>
    <property type="match status" value="1"/>
</dbReference>
<dbReference type="InterPro" id="IPR045121">
    <property type="entry name" value="CoAse"/>
</dbReference>
<dbReference type="Gene3D" id="3.90.79.10">
    <property type="entry name" value="Nucleoside Triphosphate Pyrophosphohydrolase"/>
    <property type="match status" value="1"/>
</dbReference>
<proteinExistence type="predicted"/>
<feature type="domain" description="Nudix hydrolase" evidence="2">
    <location>
        <begin position="32"/>
        <end position="222"/>
    </location>
</feature>
<dbReference type="InterPro" id="IPR020084">
    <property type="entry name" value="NUDIX_hydrolase_CS"/>
</dbReference>
<dbReference type="InterPro" id="IPR000086">
    <property type="entry name" value="NUDIX_hydrolase_dom"/>
</dbReference>
<dbReference type="Proteomes" id="UP000654370">
    <property type="component" value="Unassembled WGS sequence"/>
</dbReference>
<dbReference type="EMBL" id="JAEPQZ010000013">
    <property type="protein sequence ID" value="KAG2174258.1"/>
    <property type="molecule type" value="Genomic_DNA"/>
</dbReference>
<evidence type="ECO:0000259" key="2">
    <source>
        <dbReference type="PROSITE" id="PS51462"/>
    </source>
</evidence>
<dbReference type="Pfam" id="PF00293">
    <property type="entry name" value="NUDIX"/>
    <property type="match status" value="1"/>
</dbReference>
<dbReference type="PROSITE" id="PS51462">
    <property type="entry name" value="NUDIX"/>
    <property type="match status" value="1"/>
</dbReference>
<sequence length="373" mass="41923">MSPANLPQDSLYRLCSNLSSSNRTVHKIAGETRRACVAIIIRWRRGQYDRTPIDPNYRPRNWMDFMHDKMVQRDGGYPEILFIRRAKRAGDPWSGDMAFPGGRNEEGENDLDTVVREVQEEVGLDLNSNDFVKLGCLDDREITSLLGGKPFMILSTFGNYLNLDGASCRSISRHFYLQVSSESPQITRQNSEVAGTHWIPLHHFLYSRIKTAKPVKLPVLPLSSKLPSFFGTVALPSMLVPVKEETIVLWGLALTMTSELVSYTQTTKEIARHGQVAPLVRMIKAYPKLSQWDLNGFVRLFCFANSTWRVLKGEKQDYQTNISTSWAGGPSIPDYFASVRRALYVATAVRATAGLATGGYLAHKIIKSAYGNR</sequence>
<dbReference type="PANTHER" id="PTHR12992">
    <property type="entry name" value="NUDIX HYDROLASE"/>
    <property type="match status" value="1"/>
</dbReference>
<protein>
    <recommendedName>
        <fullName evidence="2">Nudix hydrolase domain-containing protein</fullName>
    </recommendedName>
</protein>
<comment type="caution">
    <text evidence="3">The sequence shown here is derived from an EMBL/GenBank/DDBJ whole genome shotgun (WGS) entry which is preliminary data.</text>
</comment>
<dbReference type="CDD" id="cd03426">
    <property type="entry name" value="NUDIX_CoAse_Nudt7"/>
    <property type="match status" value="1"/>
</dbReference>
<reference evidence="3" key="1">
    <citation type="submission" date="2020-12" db="EMBL/GenBank/DDBJ databases">
        <title>Metabolic potential, ecology and presence of endohyphal bacteria is reflected in genomic diversity of Mucoromycotina.</title>
        <authorList>
            <person name="Muszewska A."/>
            <person name="Okrasinska A."/>
            <person name="Steczkiewicz K."/>
            <person name="Drgas O."/>
            <person name="Orlowska M."/>
            <person name="Perlinska-Lenart U."/>
            <person name="Aleksandrzak-Piekarczyk T."/>
            <person name="Szatraj K."/>
            <person name="Zielenkiewicz U."/>
            <person name="Pilsyk S."/>
            <person name="Malc E."/>
            <person name="Mieczkowski P."/>
            <person name="Kruszewska J.S."/>
            <person name="Biernat P."/>
            <person name="Pawlowska J."/>
        </authorList>
    </citation>
    <scope>NUCLEOTIDE SEQUENCE</scope>
    <source>
        <strain evidence="3">WA0000067209</strain>
    </source>
</reference>
<dbReference type="AlphaFoldDB" id="A0A8H7PHV5"/>
<evidence type="ECO:0000256" key="1">
    <source>
        <dbReference type="ARBA" id="ARBA00022801"/>
    </source>
</evidence>
<dbReference type="PANTHER" id="PTHR12992:SF44">
    <property type="entry name" value="NUDIX HYDROLASE DOMAIN-CONTAINING PROTEIN"/>
    <property type="match status" value="1"/>
</dbReference>
<organism evidence="3 4">
    <name type="scientific">Mortierella isabellina</name>
    <name type="common">Filamentous fungus</name>
    <name type="synonym">Umbelopsis isabellina</name>
    <dbReference type="NCBI Taxonomy" id="91625"/>
    <lineage>
        <taxon>Eukaryota</taxon>
        <taxon>Fungi</taxon>
        <taxon>Fungi incertae sedis</taxon>
        <taxon>Mucoromycota</taxon>
        <taxon>Mucoromycotina</taxon>
        <taxon>Umbelopsidomycetes</taxon>
        <taxon>Umbelopsidales</taxon>
        <taxon>Umbelopsidaceae</taxon>
        <taxon>Umbelopsis</taxon>
    </lineage>
</organism>
<evidence type="ECO:0000313" key="3">
    <source>
        <dbReference type="EMBL" id="KAG2174258.1"/>
    </source>
</evidence>
<dbReference type="PROSITE" id="PS00893">
    <property type="entry name" value="NUDIX_BOX"/>
    <property type="match status" value="1"/>
</dbReference>
<dbReference type="OrthoDB" id="77989at2759"/>
<keyword evidence="1" id="KW-0378">Hydrolase</keyword>